<keyword evidence="3" id="KW-1185">Reference proteome</keyword>
<accession>A0A1M4RYY9</accession>
<organism evidence="2 3">
    <name type="scientific">Actinomyces glycerinitolerans</name>
    <dbReference type="NCBI Taxonomy" id="1892869"/>
    <lineage>
        <taxon>Bacteria</taxon>
        <taxon>Bacillati</taxon>
        <taxon>Actinomycetota</taxon>
        <taxon>Actinomycetes</taxon>
        <taxon>Actinomycetales</taxon>
        <taxon>Actinomycetaceae</taxon>
        <taxon>Actinomyces</taxon>
    </lineage>
</organism>
<gene>
    <name evidence="2" type="ORF">ACGLYG10_1410</name>
</gene>
<sequence length="124" mass="12920">MDSSDLEVWRLAVVIGSGAGACRLAARGRSGVTPGASHTPSSSITSFCTLVCGNYPHTRVQKLVTEGEGGLSPLTPGVQHLFMPVAGRGRGRGVARRADYRQPHADGEGEAHQCGDGDNNSEHP</sequence>
<name>A0A1M4RYY9_9ACTO</name>
<feature type="compositionally biased region" description="Basic and acidic residues" evidence="1">
    <location>
        <begin position="96"/>
        <end position="124"/>
    </location>
</feature>
<dbReference type="Proteomes" id="UP000184291">
    <property type="component" value="Unassembled WGS sequence"/>
</dbReference>
<protein>
    <submittedName>
        <fullName evidence="2">Uncharacterized protein</fullName>
    </submittedName>
</protein>
<reference evidence="3" key="1">
    <citation type="submission" date="2016-09" db="EMBL/GenBank/DDBJ databases">
        <authorList>
            <person name="Strepis N."/>
        </authorList>
    </citation>
    <scope>NUCLEOTIDE SEQUENCE [LARGE SCALE GENOMIC DNA]</scope>
</reference>
<dbReference type="AlphaFoldDB" id="A0A1M4RYY9"/>
<dbReference type="EMBL" id="FQTT01000010">
    <property type="protein sequence ID" value="SHE25194.1"/>
    <property type="molecule type" value="Genomic_DNA"/>
</dbReference>
<evidence type="ECO:0000313" key="3">
    <source>
        <dbReference type="Proteomes" id="UP000184291"/>
    </source>
</evidence>
<evidence type="ECO:0000313" key="2">
    <source>
        <dbReference type="EMBL" id="SHE25194.1"/>
    </source>
</evidence>
<proteinExistence type="predicted"/>
<feature type="region of interest" description="Disordered" evidence="1">
    <location>
        <begin position="92"/>
        <end position="124"/>
    </location>
</feature>
<evidence type="ECO:0000256" key="1">
    <source>
        <dbReference type="SAM" id="MobiDB-lite"/>
    </source>
</evidence>